<name>A0A418IDX1_9STAP</name>
<dbReference type="Gene3D" id="1.20.1250.20">
    <property type="entry name" value="MFS general substrate transporter like domains"/>
    <property type="match status" value="2"/>
</dbReference>
<dbReference type="RefSeq" id="WP_119584853.1">
    <property type="nucleotide sequence ID" value="NZ_JAWVBF010000001.1"/>
</dbReference>
<evidence type="ECO:0000259" key="7">
    <source>
        <dbReference type="PROSITE" id="PS50850"/>
    </source>
</evidence>
<feature type="domain" description="Major facilitator superfamily (MFS) profile" evidence="7">
    <location>
        <begin position="10"/>
        <end position="384"/>
    </location>
</feature>
<feature type="transmembrane region" description="Helical" evidence="6">
    <location>
        <begin position="162"/>
        <end position="184"/>
    </location>
</feature>
<feature type="transmembrane region" description="Helical" evidence="6">
    <location>
        <begin position="48"/>
        <end position="68"/>
    </location>
</feature>
<evidence type="ECO:0000256" key="1">
    <source>
        <dbReference type="ARBA" id="ARBA00004651"/>
    </source>
</evidence>
<evidence type="ECO:0000313" key="9">
    <source>
        <dbReference type="Proteomes" id="UP000286317"/>
    </source>
</evidence>
<feature type="transmembrane region" description="Helical" evidence="6">
    <location>
        <begin position="12"/>
        <end position="36"/>
    </location>
</feature>
<feature type="transmembrane region" description="Helical" evidence="6">
    <location>
        <begin position="137"/>
        <end position="156"/>
    </location>
</feature>
<protein>
    <submittedName>
        <fullName evidence="8">MFS transporter</fullName>
    </submittedName>
</protein>
<dbReference type="InterPro" id="IPR036259">
    <property type="entry name" value="MFS_trans_sf"/>
</dbReference>
<keyword evidence="4 6" id="KW-1133">Transmembrane helix</keyword>
<dbReference type="GO" id="GO:0005886">
    <property type="term" value="C:plasma membrane"/>
    <property type="evidence" value="ECO:0007669"/>
    <property type="project" value="UniProtKB-SubCell"/>
</dbReference>
<gene>
    <name evidence="8" type="ORF">BU112_10090</name>
</gene>
<comment type="subcellular location">
    <subcellularLocation>
        <location evidence="1">Cell membrane</location>
        <topology evidence="1">Multi-pass membrane protein</topology>
    </subcellularLocation>
</comment>
<feature type="transmembrane region" description="Helical" evidence="6">
    <location>
        <begin position="273"/>
        <end position="293"/>
    </location>
</feature>
<dbReference type="PROSITE" id="PS50850">
    <property type="entry name" value="MFS"/>
    <property type="match status" value="1"/>
</dbReference>
<dbReference type="EMBL" id="QXUF01000073">
    <property type="protein sequence ID" value="RIM99207.1"/>
    <property type="molecule type" value="Genomic_DNA"/>
</dbReference>
<sequence>MENYRKTKPFNWLLFIGILLVGANLRAPITSIGVALPDIKTDLALSNSAVSVITVVPLLAFAVISLFAARTSNRLGLEKTVFLALWLILIGIIVRSVTGVSWLYIGTVLIGIGIGFGNVLAPAVIKAKFPLHIGIMTGYYTVVMNVFGGLSSYGTAPLVKAFNYNIAISVIGIVTLLTIILWSFQLKGEQEMTTTISGESINVWKSPLSWQITILMGGQSLIFYSLINWMPAYLAQSGMSISEAGAYLSVLQISIIPFTFITPIFATKMKSQFLLTFITGLCFIVGVVIMIFIPQLAIVSTILIGMAGGIAFGLVNTFFSLRTEHSETAAKLSGMAQSIGYLFAAIGPLLFGILHDITGEWLASLSILLITACIITLFGSQAGRNHTIEQTLQK</sequence>
<dbReference type="SUPFAM" id="SSF103473">
    <property type="entry name" value="MFS general substrate transporter"/>
    <property type="match status" value="1"/>
</dbReference>
<evidence type="ECO:0000256" key="6">
    <source>
        <dbReference type="SAM" id="Phobius"/>
    </source>
</evidence>
<dbReference type="GO" id="GO:0022857">
    <property type="term" value="F:transmembrane transporter activity"/>
    <property type="evidence" value="ECO:0007669"/>
    <property type="project" value="InterPro"/>
</dbReference>
<feature type="transmembrane region" description="Helical" evidence="6">
    <location>
        <begin position="247"/>
        <end position="266"/>
    </location>
</feature>
<evidence type="ECO:0000256" key="3">
    <source>
        <dbReference type="ARBA" id="ARBA00022692"/>
    </source>
</evidence>
<dbReference type="PANTHER" id="PTHR23523">
    <property type="match status" value="1"/>
</dbReference>
<evidence type="ECO:0000256" key="2">
    <source>
        <dbReference type="ARBA" id="ARBA00022448"/>
    </source>
</evidence>
<dbReference type="CDD" id="cd17339">
    <property type="entry name" value="MFS_NIMT_CynX_like"/>
    <property type="match status" value="1"/>
</dbReference>
<dbReference type="Pfam" id="PF07690">
    <property type="entry name" value="MFS_1"/>
    <property type="match status" value="1"/>
</dbReference>
<reference evidence="8 9" key="1">
    <citation type="journal article" date="2016" name="Front. Microbiol.">
        <title>Comprehensive Phylogenetic Analysis of Bovine Non-aureus Staphylococci Species Based on Whole-Genome Sequencing.</title>
        <authorList>
            <person name="Naushad S."/>
            <person name="Barkema H.W."/>
            <person name="Luby C."/>
            <person name="Condas L.A."/>
            <person name="Nobrega D.B."/>
            <person name="Carson D.A."/>
            <person name="De Buck J."/>
        </authorList>
    </citation>
    <scope>NUCLEOTIDE SEQUENCE [LARGE SCALE GENOMIC DNA]</scope>
    <source>
        <strain evidence="8 9">SNUC 4554</strain>
    </source>
</reference>
<feature type="transmembrane region" description="Helical" evidence="6">
    <location>
        <begin position="208"/>
        <end position="227"/>
    </location>
</feature>
<dbReference type="OrthoDB" id="9797740at2"/>
<keyword evidence="5 6" id="KW-0472">Membrane</keyword>
<dbReference type="InterPro" id="IPR011701">
    <property type="entry name" value="MFS"/>
</dbReference>
<feature type="transmembrane region" description="Helical" evidence="6">
    <location>
        <begin position="361"/>
        <end position="379"/>
    </location>
</feature>
<evidence type="ECO:0000256" key="5">
    <source>
        <dbReference type="ARBA" id="ARBA00023136"/>
    </source>
</evidence>
<keyword evidence="2" id="KW-0813">Transport</keyword>
<evidence type="ECO:0000256" key="4">
    <source>
        <dbReference type="ARBA" id="ARBA00022989"/>
    </source>
</evidence>
<dbReference type="InterPro" id="IPR020846">
    <property type="entry name" value="MFS_dom"/>
</dbReference>
<feature type="transmembrane region" description="Helical" evidence="6">
    <location>
        <begin position="80"/>
        <end position="97"/>
    </location>
</feature>
<comment type="caution">
    <text evidence="8">The sequence shown here is derived from an EMBL/GenBank/DDBJ whole genome shotgun (WGS) entry which is preliminary data.</text>
</comment>
<proteinExistence type="predicted"/>
<dbReference type="PANTHER" id="PTHR23523:SF2">
    <property type="entry name" value="2-NITROIMIDAZOLE TRANSPORTER"/>
    <property type="match status" value="1"/>
</dbReference>
<keyword evidence="9" id="KW-1185">Reference proteome</keyword>
<feature type="transmembrane region" description="Helical" evidence="6">
    <location>
        <begin position="103"/>
        <end position="125"/>
    </location>
</feature>
<dbReference type="Proteomes" id="UP000286317">
    <property type="component" value="Unassembled WGS sequence"/>
</dbReference>
<organism evidence="8 9">
    <name type="scientific">Staphylococcus shinii</name>
    <dbReference type="NCBI Taxonomy" id="2912228"/>
    <lineage>
        <taxon>Bacteria</taxon>
        <taxon>Bacillati</taxon>
        <taxon>Bacillota</taxon>
        <taxon>Bacilli</taxon>
        <taxon>Bacillales</taxon>
        <taxon>Staphylococcaceae</taxon>
        <taxon>Staphylococcus</taxon>
    </lineage>
</organism>
<accession>A0A418IDX1</accession>
<feature type="transmembrane region" description="Helical" evidence="6">
    <location>
        <begin position="299"/>
        <end position="319"/>
    </location>
</feature>
<dbReference type="InterPro" id="IPR052524">
    <property type="entry name" value="MFS_Cyanate_Porter"/>
</dbReference>
<evidence type="ECO:0000313" key="8">
    <source>
        <dbReference type="EMBL" id="RIM99207.1"/>
    </source>
</evidence>
<feature type="transmembrane region" description="Helical" evidence="6">
    <location>
        <begin position="339"/>
        <end position="355"/>
    </location>
</feature>
<dbReference type="AlphaFoldDB" id="A0A418IDX1"/>
<keyword evidence="3 6" id="KW-0812">Transmembrane</keyword>